<organism evidence="1 2">
    <name type="scientific">Croceitalea vernalis</name>
    <dbReference type="NCBI Taxonomy" id="3075599"/>
    <lineage>
        <taxon>Bacteria</taxon>
        <taxon>Pseudomonadati</taxon>
        <taxon>Bacteroidota</taxon>
        <taxon>Flavobacteriia</taxon>
        <taxon>Flavobacteriales</taxon>
        <taxon>Flavobacteriaceae</taxon>
        <taxon>Croceitalea</taxon>
    </lineage>
</organism>
<keyword evidence="2" id="KW-1185">Reference proteome</keyword>
<name>A0ABU3BFD7_9FLAO</name>
<dbReference type="EMBL" id="JAVRHU010000001">
    <property type="protein sequence ID" value="MDT0620859.1"/>
    <property type="molecule type" value="Genomic_DNA"/>
</dbReference>
<evidence type="ECO:0008006" key="3">
    <source>
        <dbReference type="Google" id="ProtNLM"/>
    </source>
</evidence>
<dbReference type="RefSeq" id="WP_311387111.1">
    <property type="nucleotide sequence ID" value="NZ_JAVRHU010000001.1"/>
</dbReference>
<sequence>MKQGRRNFLKVTSIALAGLTIDPLRAVTTNNNFYVNRALGLAFYKPNNWHYVKVSDLVELKKKLSLADEWKDIEQYVWENTGEPICIIAKYDQNNPQNIGKYSPSIAVWAEPKSDYEEYNFEGLVQYSDTMASARMNYIKDSDLINKKYVSTNGNVSIIEYDLEYTLLHEELSKALRVQTKMVYAEHGSYYYCFDFVDCKEANQVEEDEFNRFREGINLI</sequence>
<evidence type="ECO:0000313" key="2">
    <source>
        <dbReference type="Proteomes" id="UP001250662"/>
    </source>
</evidence>
<accession>A0ABU3BFD7</accession>
<reference evidence="1 2" key="1">
    <citation type="submission" date="2023-09" db="EMBL/GenBank/DDBJ databases">
        <authorList>
            <person name="Rey-Velasco X."/>
        </authorList>
    </citation>
    <scope>NUCLEOTIDE SEQUENCE [LARGE SCALE GENOMIC DNA]</scope>
    <source>
        <strain evidence="1 2">P007</strain>
    </source>
</reference>
<gene>
    <name evidence="1" type="ORF">RM520_04430</name>
</gene>
<proteinExistence type="predicted"/>
<dbReference type="Proteomes" id="UP001250662">
    <property type="component" value="Unassembled WGS sequence"/>
</dbReference>
<comment type="caution">
    <text evidence="1">The sequence shown here is derived from an EMBL/GenBank/DDBJ whole genome shotgun (WGS) entry which is preliminary data.</text>
</comment>
<protein>
    <recommendedName>
        <fullName evidence="3">Tat pathway signal protein</fullName>
    </recommendedName>
</protein>
<evidence type="ECO:0000313" key="1">
    <source>
        <dbReference type="EMBL" id="MDT0620859.1"/>
    </source>
</evidence>